<organism evidence="4 5">
    <name type="scientific">Granulicella mallensis</name>
    <dbReference type="NCBI Taxonomy" id="940614"/>
    <lineage>
        <taxon>Bacteria</taxon>
        <taxon>Pseudomonadati</taxon>
        <taxon>Acidobacteriota</taxon>
        <taxon>Terriglobia</taxon>
        <taxon>Terriglobales</taxon>
        <taxon>Acidobacteriaceae</taxon>
        <taxon>Granulicella</taxon>
    </lineage>
</organism>
<keyword evidence="1" id="KW-0175">Coiled coil</keyword>
<dbReference type="Gene3D" id="1.10.287.1490">
    <property type="match status" value="1"/>
</dbReference>
<accession>A0A7W8E8V9</accession>
<feature type="domain" description="C4-type zinc ribbon" evidence="2">
    <location>
        <begin position="202"/>
        <end position="237"/>
    </location>
</feature>
<dbReference type="EMBL" id="JACHIO010000005">
    <property type="protein sequence ID" value="MBB5063152.1"/>
    <property type="molecule type" value="Genomic_DNA"/>
</dbReference>
<comment type="caution">
    <text evidence="4">The sequence shown here is derived from an EMBL/GenBank/DDBJ whole genome shotgun (WGS) entry which is preliminary data.</text>
</comment>
<feature type="domain" description="CT398-like coiled coil hairpin" evidence="3">
    <location>
        <begin position="11"/>
        <end position="191"/>
    </location>
</feature>
<dbReference type="InterPro" id="IPR003743">
    <property type="entry name" value="Zf-RING_7"/>
</dbReference>
<dbReference type="InterPro" id="IPR056003">
    <property type="entry name" value="CT398_CC_hairpin"/>
</dbReference>
<sequence length="269" mass="29732">MNANLEHLVVLQAQDLELKRLREELAEAPRRVAAAEAARGKAEALLAAAKQALTKEEVLRRSQESDVTDRRGKIARLRKQMDSATSAAQITALEHEIKFSEESISKLEDEELASMERTERFDAEKETATKAVEKTTAALEAERTRAAEVTQSNNAAVQGIEGERQTLRALIKESDAGEAALSTYDRISKAKGTGVSEAIDHKCSACQMMVRPQRWNDLTGREHDHEIFTCETCGRMLFWDPRRDAPGSWAAGERLASAKAVAKSLESRA</sequence>
<dbReference type="Pfam" id="PF02591">
    <property type="entry name" value="Zn_ribbon_9"/>
    <property type="match status" value="1"/>
</dbReference>
<dbReference type="Pfam" id="PF24481">
    <property type="entry name" value="CT398_CC"/>
    <property type="match status" value="1"/>
</dbReference>
<evidence type="ECO:0000313" key="4">
    <source>
        <dbReference type="EMBL" id="MBB5063152.1"/>
    </source>
</evidence>
<evidence type="ECO:0000259" key="2">
    <source>
        <dbReference type="Pfam" id="PF02591"/>
    </source>
</evidence>
<dbReference type="Proteomes" id="UP000584867">
    <property type="component" value="Unassembled WGS sequence"/>
</dbReference>
<proteinExistence type="predicted"/>
<dbReference type="RefSeq" id="WP_184254083.1">
    <property type="nucleotide sequence ID" value="NZ_JACHIO010000005.1"/>
</dbReference>
<reference evidence="4 5" key="1">
    <citation type="submission" date="2020-08" db="EMBL/GenBank/DDBJ databases">
        <title>Genomic Encyclopedia of Type Strains, Phase IV (KMG-V): Genome sequencing to study the core and pangenomes of soil and plant-associated prokaryotes.</title>
        <authorList>
            <person name="Whitman W."/>
        </authorList>
    </citation>
    <scope>NUCLEOTIDE SEQUENCE [LARGE SCALE GENOMIC DNA]</scope>
    <source>
        <strain evidence="4 5">X5P3</strain>
    </source>
</reference>
<evidence type="ECO:0000313" key="5">
    <source>
        <dbReference type="Proteomes" id="UP000584867"/>
    </source>
</evidence>
<dbReference type="AlphaFoldDB" id="A0A7W8E8V9"/>
<evidence type="ECO:0000256" key="1">
    <source>
        <dbReference type="SAM" id="Coils"/>
    </source>
</evidence>
<protein>
    <recommendedName>
        <fullName evidence="6">C4-type zinc ribbon domain-containing protein</fullName>
    </recommendedName>
</protein>
<gene>
    <name evidence="4" type="ORF">HDF15_001492</name>
</gene>
<evidence type="ECO:0008006" key="6">
    <source>
        <dbReference type="Google" id="ProtNLM"/>
    </source>
</evidence>
<name>A0A7W8E8V9_9BACT</name>
<evidence type="ECO:0000259" key="3">
    <source>
        <dbReference type="Pfam" id="PF24481"/>
    </source>
</evidence>
<feature type="coiled-coil region" evidence="1">
    <location>
        <begin position="11"/>
        <end position="52"/>
    </location>
</feature>